<dbReference type="AlphaFoldDB" id="A0A927MB39"/>
<gene>
    <name evidence="2" type="ORF">H4W31_005549</name>
</gene>
<comment type="caution">
    <text evidence="2">The sequence shown here is derived from an EMBL/GenBank/DDBJ whole genome shotgun (WGS) entry which is preliminary data.</text>
</comment>
<protein>
    <submittedName>
        <fullName evidence="2">Uncharacterized protein</fullName>
    </submittedName>
</protein>
<reference evidence="2" key="1">
    <citation type="submission" date="2020-10" db="EMBL/GenBank/DDBJ databases">
        <title>Sequencing the genomes of 1000 actinobacteria strains.</title>
        <authorList>
            <person name="Klenk H.-P."/>
        </authorList>
    </citation>
    <scope>NUCLEOTIDE SEQUENCE</scope>
    <source>
        <strain evidence="2">DSM 46832</strain>
    </source>
</reference>
<sequence>MSEDTSDRVENRAAHLLPEERAAGSDDPREQAAAILADSDRREAGGVAVAESERHSVDSATADEAAPDSFLERRTSEQTVTAQEPPD</sequence>
<name>A0A927MB39_9ACTN</name>
<dbReference type="RefSeq" id="WP_192769291.1">
    <property type="nucleotide sequence ID" value="NZ_JADBEB010000001.1"/>
</dbReference>
<feature type="compositionally biased region" description="Basic and acidic residues" evidence="1">
    <location>
        <begin position="1"/>
        <end position="30"/>
    </location>
</feature>
<evidence type="ECO:0000256" key="1">
    <source>
        <dbReference type="SAM" id="MobiDB-lite"/>
    </source>
</evidence>
<organism evidence="2 3">
    <name type="scientific">Plantactinospora soyae</name>
    <dbReference type="NCBI Taxonomy" id="1544732"/>
    <lineage>
        <taxon>Bacteria</taxon>
        <taxon>Bacillati</taxon>
        <taxon>Actinomycetota</taxon>
        <taxon>Actinomycetes</taxon>
        <taxon>Micromonosporales</taxon>
        <taxon>Micromonosporaceae</taxon>
        <taxon>Plantactinospora</taxon>
    </lineage>
</organism>
<proteinExistence type="predicted"/>
<keyword evidence="3" id="KW-1185">Reference proteome</keyword>
<evidence type="ECO:0000313" key="3">
    <source>
        <dbReference type="Proteomes" id="UP000649753"/>
    </source>
</evidence>
<dbReference type="Proteomes" id="UP000649753">
    <property type="component" value="Unassembled WGS sequence"/>
</dbReference>
<dbReference type="EMBL" id="JADBEB010000001">
    <property type="protein sequence ID" value="MBE1489911.1"/>
    <property type="molecule type" value="Genomic_DNA"/>
</dbReference>
<accession>A0A927MB39</accession>
<evidence type="ECO:0000313" key="2">
    <source>
        <dbReference type="EMBL" id="MBE1489911.1"/>
    </source>
</evidence>
<feature type="region of interest" description="Disordered" evidence="1">
    <location>
        <begin position="1"/>
        <end position="87"/>
    </location>
</feature>
<feature type="compositionally biased region" description="Polar residues" evidence="1">
    <location>
        <begin position="77"/>
        <end position="87"/>
    </location>
</feature>